<dbReference type="STRING" id="101127.A0A1X2G5V0"/>
<feature type="domain" description="V-type proton ATPase subunit S1/VOA1 transmembrane" evidence="12">
    <location>
        <begin position="206"/>
        <end position="243"/>
    </location>
</feature>
<dbReference type="InterPro" id="IPR046756">
    <property type="entry name" value="VAS1/VOA1_TM"/>
</dbReference>
<keyword evidence="5 11" id="KW-0732">Signal</keyword>
<comment type="subcellular location">
    <subcellularLocation>
        <location evidence="1">Endoplasmic reticulum membrane</location>
        <topology evidence="1">Single-pass membrane protein</topology>
    </subcellularLocation>
</comment>
<keyword evidence="9" id="KW-0961">Cell wall biogenesis/degradation</keyword>
<dbReference type="GO" id="GO:0005789">
    <property type="term" value="C:endoplasmic reticulum membrane"/>
    <property type="evidence" value="ECO:0007669"/>
    <property type="project" value="UniProtKB-SubCell"/>
</dbReference>
<evidence type="ECO:0000256" key="10">
    <source>
        <dbReference type="SAM" id="Phobius"/>
    </source>
</evidence>
<protein>
    <recommendedName>
        <fullName evidence="3">Protein BIG1</fullName>
    </recommendedName>
</protein>
<dbReference type="EMBL" id="MCGT01000040">
    <property type="protein sequence ID" value="ORX45857.1"/>
    <property type="molecule type" value="Genomic_DNA"/>
</dbReference>
<dbReference type="PANTHER" id="PTHR28285:SF1">
    <property type="entry name" value="PROTEIN BIG1"/>
    <property type="match status" value="1"/>
</dbReference>
<dbReference type="GO" id="GO:0071555">
    <property type="term" value="P:cell wall organization"/>
    <property type="evidence" value="ECO:0007669"/>
    <property type="project" value="UniProtKB-KW"/>
</dbReference>
<dbReference type="AlphaFoldDB" id="A0A1X2G5V0"/>
<evidence type="ECO:0000313" key="13">
    <source>
        <dbReference type="EMBL" id="ORX45857.1"/>
    </source>
</evidence>
<feature type="chain" id="PRO_5013004730" description="Protein BIG1" evidence="11">
    <location>
        <begin position="18"/>
        <end position="249"/>
    </location>
</feature>
<sequence>MKVTLALLTTFISAAFAFEETAPCLLWASKQGYLSTTKADQLVLQQHEGMDSVLKSLSSNVCNSQRIAVIDQLGLHRADLPKLDSLKTEYLTSAASTHYEYIAGGVPARDLAQVLANQCSHGDLSTVDPADFSNMDTKVLLMTMSGSVQDSEPKLQTFFGQLQKHSNNDYVVIYTSSQPKPSTSTLQQRAPNDPPVTNTSIFEKYQLFSPAIFMSLAIMFLFVFIAGVGITWLLGIQTPTHTESKPKKN</sequence>
<dbReference type="InterPro" id="IPR037654">
    <property type="entry name" value="Big1"/>
</dbReference>
<evidence type="ECO:0000256" key="2">
    <source>
        <dbReference type="ARBA" id="ARBA00008203"/>
    </source>
</evidence>
<comment type="similarity">
    <text evidence="2">Belongs to the BIG1 family.</text>
</comment>
<keyword evidence="8 10" id="KW-0472">Membrane</keyword>
<gene>
    <name evidence="13" type="ORF">DM01DRAFT_1410809</name>
</gene>
<organism evidence="13 14">
    <name type="scientific">Hesseltinella vesiculosa</name>
    <dbReference type="NCBI Taxonomy" id="101127"/>
    <lineage>
        <taxon>Eukaryota</taxon>
        <taxon>Fungi</taxon>
        <taxon>Fungi incertae sedis</taxon>
        <taxon>Mucoromycota</taxon>
        <taxon>Mucoromycotina</taxon>
        <taxon>Mucoromycetes</taxon>
        <taxon>Mucorales</taxon>
        <taxon>Cunninghamellaceae</taxon>
        <taxon>Hesseltinella</taxon>
    </lineage>
</organism>
<proteinExistence type="inferred from homology"/>
<keyword evidence="7 10" id="KW-1133">Transmembrane helix</keyword>
<evidence type="ECO:0000256" key="9">
    <source>
        <dbReference type="ARBA" id="ARBA00023316"/>
    </source>
</evidence>
<evidence type="ECO:0000256" key="3">
    <source>
        <dbReference type="ARBA" id="ARBA00022089"/>
    </source>
</evidence>
<evidence type="ECO:0000256" key="1">
    <source>
        <dbReference type="ARBA" id="ARBA00004389"/>
    </source>
</evidence>
<keyword evidence="6" id="KW-0256">Endoplasmic reticulum</keyword>
<comment type="caution">
    <text evidence="13">The sequence shown here is derived from an EMBL/GenBank/DDBJ whole genome shotgun (WGS) entry which is preliminary data.</text>
</comment>
<feature type="transmembrane region" description="Helical" evidence="10">
    <location>
        <begin position="211"/>
        <end position="235"/>
    </location>
</feature>
<evidence type="ECO:0000256" key="11">
    <source>
        <dbReference type="SAM" id="SignalP"/>
    </source>
</evidence>
<evidence type="ECO:0000256" key="6">
    <source>
        <dbReference type="ARBA" id="ARBA00022824"/>
    </source>
</evidence>
<dbReference type="Proteomes" id="UP000242146">
    <property type="component" value="Unassembled WGS sequence"/>
</dbReference>
<dbReference type="PANTHER" id="PTHR28285">
    <property type="entry name" value="PROTEIN BIG1"/>
    <property type="match status" value="1"/>
</dbReference>
<keyword evidence="14" id="KW-1185">Reference proteome</keyword>
<evidence type="ECO:0000313" key="14">
    <source>
        <dbReference type="Proteomes" id="UP000242146"/>
    </source>
</evidence>
<reference evidence="13 14" key="1">
    <citation type="submission" date="2016-07" db="EMBL/GenBank/DDBJ databases">
        <title>Pervasive Adenine N6-methylation of Active Genes in Fungi.</title>
        <authorList>
            <consortium name="DOE Joint Genome Institute"/>
            <person name="Mondo S.J."/>
            <person name="Dannebaum R.O."/>
            <person name="Kuo R.C."/>
            <person name="Labutti K."/>
            <person name="Haridas S."/>
            <person name="Kuo A."/>
            <person name="Salamov A."/>
            <person name="Ahrendt S.R."/>
            <person name="Lipzen A."/>
            <person name="Sullivan W."/>
            <person name="Andreopoulos W.B."/>
            <person name="Clum A."/>
            <person name="Lindquist E."/>
            <person name="Daum C."/>
            <person name="Ramamoorthy G.K."/>
            <person name="Gryganskyi A."/>
            <person name="Culley D."/>
            <person name="Magnuson J.K."/>
            <person name="James T.Y."/>
            <person name="O'Malley M.A."/>
            <person name="Stajich J.E."/>
            <person name="Spatafora J.W."/>
            <person name="Visel A."/>
            <person name="Grigoriev I.V."/>
        </authorList>
    </citation>
    <scope>NUCLEOTIDE SEQUENCE [LARGE SCALE GENOMIC DNA]</scope>
    <source>
        <strain evidence="13 14">NRRL 3301</strain>
    </source>
</reference>
<name>A0A1X2G5V0_9FUNG</name>
<evidence type="ECO:0000256" key="4">
    <source>
        <dbReference type="ARBA" id="ARBA00022692"/>
    </source>
</evidence>
<feature type="signal peptide" evidence="11">
    <location>
        <begin position="1"/>
        <end position="17"/>
    </location>
</feature>
<evidence type="ECO:0000256" key="5">
    <source>
        <dbReference type="ARBA" id="ARBA00022729"/>
    </source>
</evidence>
<dbReference type="GO" id="GO:0006078">
    <property type="term" value="P:(1-&gt;6)-beta-D-glucan biosynthetic process"/>
    <property type="evidence" value="ECO:0007669"/>
    <property type="project" value="TreeGrafter"/>
</dbReference>
<keyword evidence="4 10" id="KW-0812">Transmembrane</keyword>
<dbReference type="GO" id="GO:0009272">
    <property type="term" value="P:fungal-type cell wall biogenesis"/>
    <property type="evidence" value="ECO:0007669"/>
    <property type="project" value="TreeGrafter"/>
</dbReference>
<evidence type="ECO:0000256" key="8">
    <source>
        <dbReference type="ARBA" id="ARBA00023136"/>
    </source>
</evidence>
<dbReference type="OrthoDB" id="10029326at2759"/>
<evidence type="ECO:0000256" key="7">
    <source>
        <dbReference type="ARBA" id="ARBA00022989"/>
    </source>
</evidence>
<dbReference type="Pfam" id="PF20520">
    <property type="entry name" value="Ac45-VOA1_TM"/>
    <property type="match status" value="1"/>
</dbReference>
<accession>A0A1X2G5V0</accession>
<evidence type="ECO:0000259" key="12">
    <source>
        <dbReference type="Pfam" id="PF20520"/>
    </source>
</evidence>